<keyword evidence="3" id="KW-1185">Reference proteome</keyword>
<dbReference type="OrthoDB" id="10652161at2759"/>
<evidence type="ECO:0000313" key="3">
    <source>
        <dbReference type="Proteomes" id="UP000246740"/>
    </source>
</evidence>
<evidence type="ECO:0000256" key="1">
    <source>
        <dbReference type="SAM" id="MobiDB-lite"/>
    </source>
</evidence>
<feature type="compositionally biased region" description="Basic residues" evidence="1">
    <location>
        <begin position="25"/>
        <end position="43"/>
    </location>
</feature>
<dbReference type="InParanoid" id="A0A317XI24"/>
<dbReference type="AlphaFoldDB" id="A0A317XI24"/>
<sequence>MIATTTRRKDEDLEAIASSSTAATRGKRKSSAKGKGKSTKRSKKTAEPAQPSGQTGRPRFRLPREEDPGPEDTPEGNAAFAYALRLGPALAHSTSMAVDWAALQVQIDQTQLQAASVLIAAADNDAPDAQQDRARAVQIARDVQARYSGDNDVRNYRDPYMELLSLWRRMGANPTTAPLMRTYPSMYERPRTAGTEPATTNDAESRPEETDPMSRPPTTSVAAPTTSAAAPTTRAASVRGGRMDPASQRGVSTRRGRGRH</sequence>
<protein>
    <submittedName>
        <fullName evidence="2">Uncharacterized protein</fullName>
    </submittedName>
</protein>
<gene>
    <name evidence="2" type="ORF">BCV70DRAFT_45941</name>
</gene>
<feature type="compositionally biased region" description="Low complexity" evidence="1">
    <location>
        <begin position="216"/>
        <end position="239"/>
    </location>
</feature>
<name>A0A317XI24_9BASI</name>
<dbReference type="EMBL" id="KZ819202">
    <property type="protein sequence ID" value="PWY97815.1"/>
    <property type="molecule type" value="Genomic_DNA"/>
</dbReference>
<accession>A0A317XI24</accession>
<proteinExistence type="predicted"/>
<feature type="region of interest" description="Disordered" evidence="1">
    <location>
        <begin position="1"/>
        <end position="76"/>
    </location>
</feature>
<feature type="region of interest" description="Disordered" evidence="1">
    <location>
        <begin position="184"/>
        <end position="260"/>
    </location>
</feature>
<reference evidence="2 3" key="1">
    <citation type="journal article" date="2018" name="Mol. Biol. Evol.">
        <title>Broad Genomic Sampling Reveals a Smut Pathogenic Ancestry of the Fungal Clade Ustilaginomycotina.</title>
        <authorList>
            <person name="Kijpornyongpan T."/>
            <person name="Mondo S.J."/>
            <person name="Barry K."/>
            <person name="Sandor L."/>
            <person name="Lee J."/>
            <person name="Lipzen A."/>
            <person name="Pangilinan J."/>
            <person name="LaButti K."/>
            <person name="Hainaut M."/>
            <person name="Henrissat B."/>
            <person name="Grigoriev I.V."/>
            <person name="Spatafora J.W."/>
            <person name="Aime M.C."/>
        </authorList>
    </citation>
    <scope>NUCLEOTIDE SEQUENCE [LARGE SCALE GENOMIC DNA]</scope>
    <source>
        <strain evidence="2 3">MCA 3645</strain>
    </source>
</reference>
<dbReference type="Proteomes" id="UP000246740">
    <property type="component" value="Unassembled WGS sequence"/>
</dbReference>
<evidence type="ECO:0000313" key="2">
    <source>
        <dbReference type="EMBL" id="PWY97815.1"/>
    </source>
</evidence>
<organism evidence="2 3">
    <name type="scientific">Testicularia cyperi</name>
    <dbReference type="NCBI Taxonomy" id="1882483"/>
    <lineage>
        <taxon>Eukaryota</taxon>
        <taxon>Fungi</taxon>
        <taxon>Dikarya</taxon>
        <taxon>Basidiomycota</taxon>
        <taxon>Ustilaginomycotina</taxon>
        <taxon>Ustilaginomycetes</taxon>
        <taxon>Ustilaginales</taxon>
        <taxon>Anthracoideaceae</taxon>
        <taxon>Testicularia</taxon>
    </lineage>
</organism>